<proteinExistence type="inferred from homology"/>
<name>A0A5C0SEV5_CRATE</name>
<feature type="coiled-coil region" evidence="6">
    <location>
        <begin position="69"/>
        <end position="103"/>
    </location>
</feature>
<evidence type="ECO:0000313" key="10">
    <source>
        <dbReference type="Proteomes" id="UP000324646"/>
    </source>
</evidence>
<sequence length="277" mass="31014">MKKMIRRGGMMIVTFVTIILIITIGITIGGRARVSMPENLIGKVITPVQKVLYKSGQGIEEAIRSLFKFRSIAKENKLLKKEVQDLNQKLIELSLTKDELNELRHLQDALNYVKENNKRNYITANVTGKDTGNWFNIFTIDVGKKHGIIKNSTVLNGDGLIGRVYEVGDNWSKVVTIIDNKSSVSFQVLRSNQYIGVIRGSVKADLTGYLIDPEAEVLVGDKLITSGLSMFEKGILIGEVKEVIKKKDELLKTIIVKPAVNFKKIDKVFIIIPEKLS</sequence>
<dbReference type="Gene3D" id="2.40.10.340">
    <property type="entry name" value="Rod shape-determining protein MreC, domain 1"/>
    <property type="match status" value="1"/>
</dbReference>
<dbReference type="NCBIfam" id="TIGR00219">
    <property type="entry name" value="mreC"/>
    <property type="match status" value="1"/>
</dbReference>
<dbReference type="OrthoDB" id="9792313at2"/>
<evidence type="ECO:0000256" key="1">
    <source>
        <dbReference type="ARBA" id="ARBA00009369"/>
    </source>
</evidence>
<keyword evidence="7" id="KW-0812">Transmembrane</keyword>
<dbReference type="Gene3D" id="2.40.10.350">
    <property type="entry name" value="Rod shape-determining protein MreC, domain 2"/>
    <property type="match status" value="1"/>
</dbReference>
<evidence type="ECO:0000256" key="3">
    <source>
        <dbReference type="ARBA" id="ARBA00022960"/>
    </source>
</evidence>
<dbReference type="InterPro" id="IPR042175">
    <property type="entry name" value="Cell/Rod_MreC_2"/>
</dbReference>
<dbReference type="EMBL" id="CP042243">
    <property type="protein sequence ID" value="QEK12306.1"/>
    <property type="molecule type" value="Genomic_DNA"/>
</dbReference>
<protein>
    <recommendedName>
        <fullName evidence="2 5">Cell shape-determining protein MreC</fullName>
    </recommendedName>
    <alternativeName>
        <fullName evidence="4 5">Cell shape protein MreC</fullName>
    </alternativeName>
</protein>
<gene>
    <name evidence="9" type="primary">mreC</name>
    <name evidence="9" type="ORF">FQB35_07900</name>
</gene>
<dbReference type="PANTHER" id="PTHR34138:SF1">
    <property type="entry name" value="CELL SHAPE-DETERMINING PROTEIN MREC"/>
    <property type="match status" value="1"/>
</dbReference>
<keyword evidence="7" id="KW-0472">Membrane</keyword>
<dbReference type="InterPro" id="IPR042177">
    <property type="entry name" value="Cell/Rod_1"/>
</dbReference>
<dbReference type="Pfam" id="PF04085">
    <property type="entry name" value="MreC"/>
    <property type="match status" value="1"/>
</dbReference>
<reference evidence="9 10" key="1">
    <citation type="submission" date="2019-07" db="EMBL/GenBank/DDBJ databases">
        <title>Complete genome of Crassaminicella thermophila SY095.</title>
        <authorList>
            <person name="Li X."/>
        </authorList>
    </citation>
    <scope>NUCLEOTIDE SEQUENCE [LARGE SCALE GENOMIC DNA]</scope>
    <source>
        <strain evidence="9 10">SY095</strain>
    </source>
</reference>
<evidence type="ECO:0000256" key="4">
    <source>
        <dbReference type="ARBA" id="ARBA00032089"/>
    </source>
</evidence>
<keyword evidence="3 5" id="KW-0133">Cell shape</keyword>
<keyword evidence="7" id="KW-1133">Transmembrane helix</keyword>
<dbReference type="Proteomes" id="UP000324646">
    <property type="component" value="Chromosome"/>
</dbReference>
<keyword evidence="6" id="KW-0175">Coiled coil</keyword>
<feature type="transmembrane region" description="Helical" evidence="7">
    <location>
        <begin position="12"/>
        <end position="30"/>
    </location>
</feature>
<organism evidence="9 10">
    <name type="scientific">Crassaminicella thermophila</name>
    <dbReference type="NCBI Taxonomy" id="2599308"/>
    <lineage>
        <taxon>Bacteria</taxon>
        <taxon>Bacillati</taxon>
        <taxon>Bacillota</taxon>
        <taxon>Clostridia</taxon>
        <taxon>Eubacteriales</taxon>
        <taxon>Clostridiaceae</taxon>
        <taxon>Crassaminicella</taxon>
    </lineage>
</organism>
<keyword evidence="10" id="KW-1185">Reference proteome</keyword>
<evidence type="ECO:0000256" key="6">
    <source>
        <dbReference type="SAM" id="Coils"/>
    </source>
</evidence>
<evidence type="ECO:0000256" key="2">
    <source>
        <dbReference type="ARBA" id="ARBA00013855"/>
    </source>
</evidence>
<evidence type="ECO:0000313" key="9">
    <source>
        <dbReference type="EMBL" id="QEK12306.1"/>
    </source>
</evidence>
<dbReference type="GO" id="GO:0008360">
    <property type="term" value="P:regulation of cell shape"/>
    <property type="evidence" value="ECO:0007669"/>
    <property type="project" value="UniProtKB-KW"/>
</dbReference>
<feature type="domain" description="Rod shape-determining protein MreC beta-barrel core" evidence="8">
    <location>
        <begin position="126"/>
        <end position="271"/>
    </location>
</feature>
<dbReference type="PIRSF" id="PIRSF038471">
    <property type="entry name" value="MreC"/>
    <property type="match status" value="1"/>
</dbReference>
<accession>A0A5C0SEV5</accession>
<comment type="function">
    <text evidence="5">Involved in formation and maintenance of cell shape.</text>
</comment>
<evidence type="ECO:0000256" key="7">
    <source>
        <dbReference type="SAM" id="Phobius"/>
    </source>
</evidence>
<dbReference type="PANTHER" id="PTHR34138">
    <property type="entry name" value="CELL SHAPE-DETERMINING PROTEIN MREC"/>
    <property type="match status" value="1"/>
</dbReference>
<dbReference type="KEGG" id="crs:FQB35_07900"/>
<evidence type="ECO:0000259" key="8">
    <source>
        <dbReference type="Pfam" id="PF04085"/>
    </source>
</evidence>
<evidence type="ECO:0000256" key="5">
    <source>
        <dbReference type="PIRNR" id="PIRNR038471"/>
    </source>
</evidence>
<dbReference type="AlphaFoldDB" id="A0A5C0SEV5"/>
<dbReference type="GO" id="GO:0005886">
    <property type="term" value="C:plasma membrane"/>
    <property type="evidence" value="ECO:0007669"/>
    <property type="project" value="TreeGrafter"/>
</dbReference>
<dbReference type="InterPro" id="IPR055342">
    <property type="entry name" value="MreC_beta-barrel_core"/>
</dbReference>
<comment type="similarity">
    <text evidence="1 5">Belongs to the MreC family.</text>
</comment>
<dbReference type="InterPro" id="IPR007221">
    <property type="entry name" value="MreC"/>
</dbReference>